<evidence type="ECO:0000256" key="11">
    <source>
        <dbReference type="ARBA" id="ARBA00023237"/>
    </source>
</evidence>
<keyword evidence="8" id="KW-0406">Ion transport</keyword>
<evidence type="ECO:0000256" key="4">
    <source>
        <dbReference type="ARBA" id="ARBA00022496"/>
    </source>
</evidence>
<dbReference type="InterPro" id="IPR037066">
    <property type="entry name" value="Plug_dom_sf"/>
</dbReference>
<comment type="similarity">
    <text evidence="12 13">Belongs to the TonB-dependent receptor family.</text>
</comment>
<dbReference type="PANTHER" id="PTHR32552">
    <property type="entry name" value="FERRICHROME IRON RECEPTOR-RELATED"/>
    <property type="match status" value="1"/>
</dbReference>
<keyword evidence="11 12" id="KW-0998">Cell outer membrane</keyword>
<dbReference type="InterPro" id="IPR036942">
    <property type="entry name" value="Beta-barrel_TonB_sf"/>
</dbReference>
<evidence type="ECO:0000259" key="16">
    <source>
        <dbReference type="Pfam" id="PF07715"/>
    </source>
</evidence>
<keyword evidence="10 12" id="KW-0472">Membrane</keyword>
<keyword evidence="2 12" id="KW-0813">Transport</keyword>
<proteinExistence type="inferred from homology"/>
<dbReference type="Proteomes" id="UP000503018">
    <property type="component" value="Chromosome"/>
</dbReference>
<feature type="chain" id="PRO_5026956139" evidence="14">
    <location>
        <begin position="23"/>
        <end position="756"/>
    </location>
</feature>
<dbReference type="EMBL" id="CP053015">
    <property type="protein sequence ID" value="QJQ32161.1"/>
    <property type="molecule type" value="Genomic_DNA"/>
</dbReference>
<dbReference type="Gene3D" id="2.40.170.20">
    <property type="entry name" value="TonB-dependent receptor, beta-barrel domain"/>
    <property type="match status" value="1"/>
</dbReference>
<evidence type="ECO:0000256" key="10">
    <source>
        <dbReference type="ARBA" id="ARBA00023136"/>
    </source>
</evidence>
<evidence type="ECO:0000313" key="17">
    <source>
        <dbReference type="EMBL" id="QJQ32161.1"/>
    </source>
</evidence>
<keyword evidence="17" id="KW-0675">Receptor</keyword>
<evidence type="ECO:0000256" key="5">
    <source>
        <dbReference type="ARBA" id="ARBA00022692"/>
    </source>
</evidence>
<evidence type="ECO:0000256" key="8">
    <source>
        <dbReference type="ARBA" id="ARBA00023065"/>
    </source>
</evidence>
<evidence type="ECO:0000313" key="18">
    <source>
        <dbReference type="Proteomes" id="UP000503018"/>
    </source>
</evidence>
<keyword evidence="6 14" id="KW-0732">Signal</keyword>
<name>A0A6M4AYP9_9SPHN</name>
<evidence type="ECO:0000256" key="3">
    <source>
        <dbReference type="ARBA" id="ARBA00022452"/>
    </source>
</evidence>
<dbReference type="AlphaFoldDB" id="A0A6M4AYP9"/>
<organism evidence="17 18">
    <name type="scientific">Sphingomonas lacunae</name>
    <dbReference type="NCBI Taxonomy" id="2698828"/>
    <lineage>
        <taxon>Bacteria</taxon>
        <taxon>Pseudomonadati</taxon>
        <taxon>Pseudomonadota</taxon>
        <taxon>Alphaproteobacteria</taxon>
        <taxon>Sphingomonadales</taxon>
        <taxon>Sphingomonadaceae</taxon>
        <taxon>Sphingomonas</taxon>
    </lineage>
</organism>
<reference evidence="17 18" key="1">
    <citation type="submission" date="2020-01" db="EMBL/GenBank/DDBJ databases">
        <title>Sphingomonas sp. strain CSW-10.</title>
        <authorList>
            <person name="Chen W.-M."/>
        </authorList>
    </citation>
    <scope>NUCLEOTIDE SEQUENCE [LARGE SCALE GENOMIC DNA]</scope>
    <source>
        <strain evidence="17 18">CSW-10</strain>
    </source>
</reference>
<keyword evidence="5 12" id="KW-0812">Transmembrane</keyword>
<feature type="domain" description="TonB-dependent receptor-like beta-barrel" evidence="15">
    <location>
        <begin position="275"/>
        <end position="717"/>
    </location>
</feature>
<evidence type="ECO:0000259" key="15">
    <source>
        <dbReference type="Pfam" id="PF00593"/>
    </source>
</evidence>
<evidence type="ECO:0000256" key="9">
    <source>
        <dbReference type="ARBA" id="ARBA00023077"/>
    </source>
</evidence>
<dbReference type="Gene3D" id="2.170.130.10">
    <property type="entry name" value="TonB-dependent receptor, plug domain"/>
    <property type="match status" value="1"/>
</dbReference>
<dbReference type="KEGG" id="slan:GV829_06585"/>
<dbReference type="PANTHER" id="PTHR32552:SF89">
    <property type="entry name" value="CATECHOLATE SIDEROPHORE RECEPTOR FIU"/>
    <property type="match status" value="1"/>
</dbReference>
<evidence type="ECO:0000256" key="1">
    <source>
        <dbReference type="ARBA" id="ARBA00004571"/>
    </source>
</evidence>
<keyword evidence="4" id="KW-0410">Iron transport</keyword>
<evidence type="ECO:0000256" key="6">
    <source>
        <dbReference type="ARBA" id="ARBA00022729"/>
    </source>
</evidence>
<dbReference type="Pfam" id="PF00593">
    <property type="entry name" value="TonB_dep_Rec_b-barrel"/>
    <property type="match status" value="1"/>
</dbReference>
<evidence type="ECO:0000256" key="7">
    <source>
        <dbReference type="ARBA" id="ARBA00023004"/>
    </source>
</evidence>
<keyword evidence="18" id="KW-1185">Reference proteome</keyword>
<dbReference type="PROSITE" id="PS52016">
    <property type="entry name" value="TONB_DEPENDENT_REC_3"/>
    <property type="match status" value="1"/>
</dbReference>
<dbReference type="GO" id="GO:0009279">
    <property type="term" value="C:cell outer membrane"/>
    <property type="evidence" value="ECO:0007669"/>
    <property type="project" value="UniProtKB-SubCell"/>
</dbReference>
<dbReference type="GO" id="GO:0015344">
    <property type="term" value="F:siderophore uptake transmembrane transporter activity"/>
    <property type="evidence" value="ECO:0007669"/>
    <property type="project" value="TreeGrafter"/>
</dbReference>
<feature type="domain" description="TonB-dependent receptor plug" evidence="16">
    <location>
        <begin position="48"/>
        <end position="158"/>
    </location>
</feature>
<protein>
    <submittedName>
        <fullName evidence="17">TonB-dependent receptor</fullName>
    </submittedName>
</protein>
<dbReference type="Pfam" id="PF07715">
    <property type="entry name" value="Plug"/>
    <property type="match status" value="1"/>
</dbReference>
<evidence type="ECO:0000256" key="2">
    <source>
        <dbReference type="ARBA" id="ARBA00022448"/>
    </source>
</evidence>
<gene>
    <name evidence="17" type="ORF">GV829_06585</name>
</gene>
<accession>A0A6M4AYP9</accession>
<dbReference type="InterPro" id="IPR039426">
    <property type="entry name" value="TonB-dep_rcpt-like"/>
</dbReference>
<dbReference type="RefSeq" id="WP_169945095.1">
    <property type="nucleotide sequence ID" value="NZ_CP053015.1"/>
</dbReference>
<evidence type="ECO:0000256" key="13">
    <source>
        <dbReference type="RuleBase" id="RU003357"/>
    </source>
</evidence>
<evidence type="ECO:0000256" key="14">
    <source>
        <dbReference type="SAM" id="SignalP"/>
    </source>
</evidence>
<dbReference type="SUPFAM" id="SSF56935">
    <property type="entry name" value="Porins"/>
    <property type="match status" value="1"/>
</dbReference>
<evidence type="ECO:0000256" key="12">
    <source>
        <dbReference type="PROSITE-ProRule" id="PRU01360"/>
    </source>
</evidence>
<keyword evidence="3 12" id="KW-1134">Transmembrane beta strand</keyword>
<feature type="signal peptide" evidence="14">
    <location>
        <begin position="1"/>
        <end position="22"/>
    </location>
</feature>
<keyword evidence="9 13" id="KW-0798">TonB box</keyword>
<dbReference type="InterPro" id="IPR000531">
    <property type="entry name" value="Beta-barrel_TonB"/>
</dbReference>
<dbReference type="InterPro" id="IPR012910">
    <property type="entry name" value="Plug_dom"/>
</dbReference>
<comment type="subcellular location">
    <subcellularLocation>
        <location evidence="1 12">Cell outer membrane</location>
        <topology evidence="1 12">Multi-pass membrane protein</topology>
    </subcellularLocation>
</comment>
<sequence length="756" mass="81666">MKLSFASLLLTSCAAFSVPAYSQAVAIPADEMAEAVTDDIVVFGRGETRQVQEISAQDVTILAPGTSPLKAIEMLPGVNFQSADAFGTYEWSQRISIRSFNQNQLGFNFDGVPLGDGSYGNHNGLHISRAIIADNVGSVRVSQGAGSLGTQATNNLGGTIETFSSDPLGESALQTNLTYGSNETLRGFVRADFGSDNGASGYVSGLLGNSDKWKGFGEQNQRQVNAKLVVPVDNVNLDAWYSFSFRAEQDYQDLSLEQIGRLGYDWDNFGVNQYDLALRVADIANNRGDTGAPVSNAAAGTVYPGAIISVDDAYLDAAGIRRDHLAYVGAHGDIGSNGSFLLRGYYHNNKGQGLWGTPYVPSPSGVPYSIRTTEYDMDRTGIFGTLTLPLAMTELTVGAWYENNDFRQARRFYGLTSRTDIGRSFQEFQENPFFTQWEYEFNTETLQYHVEDKIDLGALTINLGWKGFSVTNTATPVVAGNLASGTVKVEDWFQPHVGFALELGANAELFGGFTQVTRAFASASTTGPFATTQAGFNAIRTTLKPEESDTYEAGIRYNSGAFNGVLAAYYVDFRNRLLGFASGAGIVGNPAVLQNVGSVRAVGFEAAGEVRLGGGFRLYASYAYNDATYRNDVRNAAGVLIAATNGKRVVDSPEHMLRAELSYDSDLLFGRIGANHMSERFFNYENDRSVGARTIVDATLGVHLSDRIEFQLNVTNLFDEEYVGTVGSNGFGSRGDNQTLLAGAPRQIFGTIKVGF</sequence>
<keyword evidence="7" id="KW-0408">Iron</keyword>